<name>A0ABT4UIJ8_9BACT</name>
<dbReference type="RefSeq" id="WP_407030992.1">
    <property type="nucleotide sequence ID" value="NZ_JAQGEF010000007.1"/>
</dbReference>
<evidence type="ECO:0000256" key="1">
    <source>
        <dbReference type="SAM" id="Phobius"/>
    </source>
</evidence>
<evidence type="ECO:0000313" key="3">
    <source>
        <dbReference type="Proteomes" id="UP001210231"/>
    </source>
</evidence>
<sequence>MNLSDGLKKFFSFGYIFLVILGILKESVFYNQLNINILNYSSISDILISPVVDIVSHPILLVATLGLFLLAYIYPKILYKKKNTKLGRKLSEAYIKKMDTMSESEVRNHYSDLFVAFLSASLLSFFVGLGWGEGKKVVKKMNNNTIEYNRIFYFDKEEKEEVYMIGVNSSYYFYLTKGNNNIKISPVGAIKMVELANEKVVNH</sequence>
<keyword evidence="1" id="KW-0812">Transmembrane</keyword>
<evidence type="ECO:0008006" key="4">
    <source>
        <dbReference type="Google" id="ProtNLM"/>
    </source>
</evidence>
<keyword evidence="3" id="KW-1185">Reference proteome</keyword>
<organism evidence="2 3">
    <name type="scientific">Polluticaenibacter yanchengensis</name>
    <dbReference type="NCBI Taxonomy" id="3014562"/>
    <lineage>
        <taxon>Bacteria</taxon>
        <taxon>Pseudomonadati</taxon>
        <taxon>Bacteroidota</taxon>
        <taxon>Chitinophagia</taxon>
        <taxon>Chitinophagales</taxon>
        <taxon>Chitinophagaceae</taxon>
        <taxon>Polluticaenibacter</taxon>
    </lineage>
</organism>
<proteinExistence type="predicted"/>
<feature type="transmembrane region" description="Helical" evidence="1">
    <location>
        <begin position="12"/>
        <end position="30"/>
    </location>
</feature>
<feature type="transmembrane region" description="Helical" evidence="1">
    <location>
        <begin position="113"/>
        <end position="132"/>
    </location>
</feature>
<keyword evidence="1" id="KW-1133">Transmembrane helix</keyword>
<accession>A0ABT4UIJ8</accession>
<feature type="transmembrane region" description="Helical" evidence="1">
    <location>
        <begin position="51"/>
        <end position="74"/>
    </location>
</feature>
<dbReference type="Proteomes" id="UP001210231">
    <property type="component" value="Unassembled WGS sequence"/>
</dbReference>
<keyword evidence="1" id="KW-0472">Membrane</keyword>
<reference evidence="2 3" key="1">
    <citation type="submission" date="2022-12" db="EMBL/GenBank/DDBJ databases">
        <title>Chitinophagaceae gen. sp. nov., a new member of the family Chitinophagaceae, isolated from soil in a chemical factory.</title>
        <authorList>
            <person name="Ke Z."/>
        </authorList>
    </citation>
    <scope>NUCLEOTIDE SEQUENCE [LARGE SCALE GENOMIC DNA]</scope>
    <source>
        <strain evidence="2 3">LY-5</strain>
    </source>
</reference>
<evidence type="ECO:0000313" key="2">
    <source>
        <dbReference type="EMBL" id="MDA3614666.1"/>
    </source>
</evidence>
<protein>
    <recommendedName>
        <fullName evidence="4">DUF3784 domain-containing protein</fullName>
    </recommendedName>
</protein>
<dbReference type="EMBL" id="JAQGEF010000007">
    <property type="protein sequence ID" value="MDA3614666.1"/>
    <property type="molecule type" value="Genomic_DNA"/>
</dbReference>
<comment type="caution">
    <text evidence="2">The sequence shown here is derived from an EMBL/GenBank/DDBJ whole genome shotgun (WGS) entry which is preliminary data.</text>
</comment>
<gene>
    <name evidence="2" type="ORF">O3P16_07590</name>
</gene>